<feature type="transmembrane region" description="Helical" evidence="1">
    <location>
        <begin position="166"/>
        <end position="187"/>
    </location>
</feature>
<evidence type="ECO:0000313" key="4">
    <source>
        <dbReference type="WBParaSite" id="GPUH_0001834701-mRNA-1"/>
    </source>
</evidence>
<evidence type="ECO:0000313" key="3">
    <source>
        <dbReference type="Proteomes" id="UP000271098"/>
    </source>
</evidence>
<dbReference type="OrthoDB" id="5873061at2759"/>
<evidence type="ECO:0000313" key="2">
    <source>
        <dbReference type="EMBL" id="VDN31500.1"/>
    </source>
</evidence>
<evidence type="ECO:0000256" key="1">
    <source>
        <dbReference type="SAM" id="Phobius"/>
    </source>
</evidence>
<accession>A0A183EBI1</accession>
<dbReference type="AlphaFoldDB" id="A0A183EBI1"/>
<reference evidence="2 3" key="2">
    <citation type="submission" date="2018-11" db="EMBL/GenBank/DDBJ databases">
        <authorList>
            <consortium name="Pathogen Informatics"/>
        </authorList>
    </citation>
    <scope>NUCLEOTIDE SEQUENCE [LARGE SCALE GENOMIC DNA]</scope>
</reference>
<keyword evidence="1" id="KW-1133">Transmembrane helix</keyword>
<protein>
    <submittedName>
        <fullName evidence="4">Protein quiver</fullName>
    </submittedName>
</protein>
<reference evidence="4" key="1">
    <citation type="submission" date="2016-06" db="UniProtKB">
        <authorList>
            <consortium name="WormBaseParasite"/>
        </authorList>
    </citation>
    <scope>IDENTIFICATION</scope>
</reference>
<dbReference type="WBParaSite" id="GPUH_0001834701-mRNA-1">
    <property type="protein sequence ID" value="GPUH_0001834701-mRNA-1"/>
    <property type="gene ID" value="GPUH_0001834701"/>
</dbReference>
<name>A0A183EBI1_9BILA</name>
<organism evidence="4">
    <name type="scientific">Gongylonema pulchrum</name>
    <dbReference type="NCBI Taxonomy" id="637853"/>
    <lineage>
        <taxon>Eukaryota</taxon>
        <taxon>Metazoa</taxon>
        <taxon>Ecdysozoa</taxon>
        <taxon>Nematoda</taxon>
        <taxon>Chromadorea</taxon>
        <taxon>Rhabditida</taxon>
        <taxon>Spirurina</taxon>
        <taxon>Spiruromorpha</taxon>
        <taxon>Spiruroidea</taxon>
        <taxon>Gongylonematidae</taxon>
        <taxon>Gongylonema</taxon>
    </lineage>
</organism>
<dbReference type="EMBL" id="UYRT01086566">
    <property type="protein sequence ID" value="VDN31500.1"/>
    <property type="molecule type" value="Genomic_DNA"/>
</dbReference>
<keyword evidence="3" id="KW-1185">Reference proteome</keyword>
<gene>
    <name evidence="2" type="ORF">GPUH_LOCUS18321</name>
</gene>
<keyword evidence="1" id="KW-0472">Membrane</keyword>
<sequence length="191" mass="21405">MAVSTARTAMCHAVTSEQSPHLHLAPAASVGPNWTNSFATILILLHLIRNCWALTCMTCASRTATRQDVTQLDKFRVTAQLLHPSCQMEPIRCDRDQDVCVTITMHINGAHYWIGAGCDRHEHFQHIACENVRTLTRNVQLGMVHERRALQRVCVCTFDKCNIATAAYFTTLPYLITILCSLLLHICNSVT</sequence>
<proteinExistence type="predicted"/>
<keyword evidence="1" id="KW-0812">Transmembrane</keyword>
<dbReference type="Proteomes" id="UP000271098">
    <property type="component" value="Unassembled WGS sequence"/>
</dbReference>